<organism evidence="2 3">
    <name type="scientific">Araneus ventricosus</name>
    <name type="common">Orbweaver spider</name>
    <name type="synonym">Epeira ventricosa</name>
    <dbReference type="NCBI Taxonomy" id="182803"/>
    <lineage>
        <taxon>Eukaryota</taxon>
        <taxon>Metazoa</taxon>
        <taxon>Ecdysozoa</taxon>
        <taxon>Arthropoda</taxon>
        <taxon>Chelicerata</taxon>
        <taxon>Arachnida</taxon>
        <taxon>Araneae</taxon>
        <taxon>Araneomorphae</taxon>
        <taxon>Entelegynae</taxon>
        <taxon>Araneoidea</taxon>
        <taxon>Araneidae</taxon>
        <taxon>Araneus</taxon>
    </lineage>
</organism>
<dbReference type="Pfam" id="PF20700">
    <property type="entry name" value="Mutator"/>
    <property type="match status" value="1"/>
</dbReference>
<protein>
    <recommendedName>
        <fullName evidence="1">Mutator-like transposase domain-containing protein</fullName>
    </recommendedName>
</protein>
<reference evidence="2 3" key="1">
    <citation type="journal article" date="2019" name="Sci. Rep.">
        <title>Orb-weaving spider Araneus ventricosus genome elucidates the spidroin gene catalogue.</title>
        <authorList>
            <person name="Kono N."/>
            <person name="Nakamura H."/>
            <person name="Ohtoshi R."/>
            <person name="Moran D.A.P."/>
            <person name="Shinohara A."/>
            <person name="Yoshida Y."/>
            <person name="Fujiwara M."/>
            <person name="Mori M."/>
            <person name="Tomita M."/>
            <person name="Arakawa K."/>
        </authorList>
    </citation>
    <scope>NUCLEOTIDE SEQUENCE [LARGE SCALE GENOMIC DNA]</scope>
</reference>
<evidence type="ECO:0000313" key="3">
    <source>
        <dbReference type="Proteomes" id="UP000499080"/>
    </source>
</evidence>
<dbReference type="AlphaFoldDB" id="A0A4Y2NYN3"/>
<dbReference type="OrthoDB" id="6462658at2759"/>
<evidence type="ECO:0000259" key="1">
    <source>
        <dbReference type="Pfam" id="PF20700"/>
    </source>
</evidence>
<gene>
    <name evidence="2" type="ORF">AVEN_275159_1</name>
</gene>
<accession>A0A4Y2NYN3</accession>
<comment type="caution">
    <text evidence="2">The sequence shown here is derived from an EMBL/GenBank/DDBJ whole genome shotgun (WGS) entry which is preliminary data.</text>
</comment>
<sequence length="123" mass="13845">MKLKQAASEAATENMKASANNMMLQNGAQKNTTSCGVSMDVTWQKRDYSFFNGCVSSISVDNEKVLDIEIMSNFCRMCNNMPNSNYRSKHVCQNHKGSSSSMGKVGTYRIFERSEVTRNLQYT</sequence>
<evidence type="ECO:0000313" key="2">
    <source>
        <dbReference type="EMBL" id="GBN43147.1"/>
    </source>
</evidence>
<dbReference type="EMBL" id="BGPR01009922">
    <property type="protein sequence ID" value="GBN43147.1"/>
    <property type="molecule type" value="Genomic_DNA"/>
</dbReference>
<keyword evidence="3" id="KW-1185">Reference proteome</keyword>
<feature type="domain" description="Mutator-like transposase" evidence="1">
    <location>
        <begin position="3"/>
        <end position="122"/>
    </location>
</feature>
<dbReference type="Proteomes" id="UP000499080">
    <property type="component" value="Unassembled WGS sequence"/>
</dbReference>
<name>A0A4Y2NYN3_ARAVE</name>
<dbReference type="InterPro" id="IPR049012">
    <property type="entry name" value="Mutator_transp_dom"/>
</dbReference>
<proteinExistence type="predicted"/>